<feature type="domain" description="Ice-binding protein C-terminal" evidence="3">
    <location>
        <begin position="189"/>
        <end position="214"/>
    </location>
</feature>
<dbReference type="RefSeq" id="WP_380888469.1">
    <property type="nucleotide sequence ID" value="NZ_JBHUDY010000001.1"/>
</dbReference>
<gene>
    <name evidence="4" type="ORF">ACFSCW_08785</name>
</gene>
<dbReference type="Proteomes" id="UP001597115">
    <property type="component" value="Unassembled WGS sequence"/>
</dbReference>
<sequence>MFKRFVAAAVLAGVSFPAGAMTYMATVKGVVDSTFDTAVTAPGATSRIEQGDTITATFTFMKIETLAEALAASFGNLGSKKVDFRLDGYTWTSAGDFGASIMPVDFDAGLDPLANYYSTMDDAKGAGDLRVNGYTFEIGEFGYDLYTGPGFKGHFDQSTLAVWVNGRQVVSPTAMKTIDINPSLVAAPPVPEPAVWAMMIAGFGLAGTALRTRKQRFAFA</sequence>
<keyword evidence="2" id="KW-0732">Signal</keyword>
<dbReference type="InterPro" id="IPR013424">
    <property type="entry name" value="Ice-binding_C"/>
</dbReference>
<reference evidence="5" key="1">
    <citation type="journal article" date="2019" name="Int. J. Syst. Evol. Microbiol.">
        <title>The Global Catalogue of Microorganisms (GCM) 10K type strain sequencing project: providing services to taxonomists for standard genome sequencing and annotation.</title>
        <authorList>
            <consortium name="The Broad Institute Genomics Platform"/>
            <consortium name="The Broad Institute Genome Sequencing Center for Infectious Disease"/>
            <person name="Wu L."/>
            <person name="Ma J."/>
        </authorList>
    </citation>
    <scope>NUCLEOTIDE SEQUENCE [LARGE SCALE GENOMIC DNA]</scope>
    <source>
        <strain evidence="5">CGMCC 1.16275</strain>
    </source>
</reference>
<evidence type="ECO:0000259" key="3">
    <source>
        <dbReference type="Pfam" id="PF07589"/>
    </source>
</evidence>
<feature type="signal peptide" evidence="2">
    <location>
        <begin position="1"/>
        <end position="20"/>
    </location>
</feature>
<keyword evidence="1" id="KW-0812">Transmembrane</keyword>
<keyword evidence="5" id="KW-1185">Reference proteome</keyword>
<evidence type="ECO:0000313" key="5">
    <source>
        <dbReference type="Proteomes" id="UP001597115"/>
    </source>
</evidence>
<feature type="chain" id="PRO_5046126039" evidence="2">
    <location>
        <begin position="21"/>
        <end position="220"/>
    </location>
</feature>
<keyword evidence="1" id="KW-1133">Transmembrane helix</keyword>
<keyword evidence="1" id="KW-0472">Membrane</keyword>
<dbReference type="Pfam" id="PF07589">
    <property type="entry name" value="PEP-CTERM"/>
    <property type="match status" value="1"/>
</dbReference>
<evidence type="ECO:0000313" key="4">
    <source>
        <dbReference type="EMBL" id="MFD1611895.1"/>
    </source>
</evidence>
<proteinExistence type="predicted"/>
<accession>A0ABW4I3M3</accession>
<dbReference type="NCBIfam" id="NF035944">
    <property type="entry name" value="PEPxxWA-CTERM"/>
    <property type="match status" value="1"/>
</dbReference>
<feature type="transmembrane region" description="Helical" evidence="1">
    <location>
        <begin position="193"/>
        <end position="210"/>
    </location>
</feature>
<evidence type="ECO:0000256" key="1">
    <source>
        <dbReference type="SAM" id="Phobius"/>
    </source>
</evidence>
<comment type="caution">
    <text evidence="4">The sequence shown here is derived from an EMBL/GenBank/DDBJ whole genome shotgun (WGS) entry which is preliminary data.</text>
</comment>
<organism evidence="4 5">
    <name type="scientific">Sphingomonas tabacisoli</name>
    <dbReference type="NCBI Taxonomy" id="2249466"/>
    <lineage>
        <taxon>Bacteria</taxon>
        <taxon>Pseudomonadati</taxon>
        <taxon>Pseudomonadota</taxon>
        <taxon>Alphaproteobacteria</taxon>
        <taxon>Sphingomonadales</taxon>
        <taxon>Sphingomonadaceae</taxon>
        <taxon>Sphingomonas</taxon>
    </lineage>
</organism>
<name>A0ABW4I3M3_9SPHN</name>
<evidence type="ECO:0000256" key="2">
    <source>
        <dbReference type="SAM" id="SignalP"/>
    </source>
</evidence>
<protein>
    <submittedName>
        <fullName evidence="4">PEPxxWA-CTERM sorting domain-containing protein</fullName>
    </submittedName>
</protein>
<dbReference type="EMBL" id="JBHUDY010000001">
    <property type="protein sequence ID" value="MFD1611895.1"/>
    <property type="molecule type" value="Genomic_DNA"/>
</dbReference>